<keyword evidence="1" id="KW-0732">Signal</keyword>
<proteinExistence type="predicted"/>
<feature type="chain" id="PRO_5036827266" evidence="1">
    <location>
        <begin position="28"/>
        <end position="138"/>
    </location>
</feature>
<dbReference type="InterPro" id="IPR015914">
    <property type="entry name" value="PAPs_N"/>
</dbReference>
<dbReference type="GO" id="GO:0003993">
    <property type="term" value="F:acid phosphatase activity"/>
    <property type="evidence" value="ECO:0007669"/>
    <property type="project" value="InterPro"/>
</dbReference>
<feature type="signal peptide" evidence="1">
    <location>
        <begin position="1"/>
        <end position="27"/>
    </location>
</feature>
<dbReference type="AlphaFoldDB" id="A0A914HVE4"/>
<accession>A0A914HVE4</accession>
<name>A0A914HVE4_GLORO</name>
<dbReference type="Proteomes" id="UP000887572">
    <property type="component" value="Unplaced"/>
</dbReference>
<keyword evidence="3" id="KW-1185">Reference proteome</keyword>
<dbReference type="GO" id="GO:0046872">
    <property type="term" value="F:metal ion binding"/>
    <property type="evidence" value="ECO:0007669"/>
    <property type="project" value="InterPro"/>
</dbReference>
<reference evidence="4" key="1">
    <citation type="submission" date="2022-11" db="UniProtKB">
        <authorList>
            <consortium name="WormBaseParasite"/>
        </authorList>
    </citation>
    <scope>IDENTIFICATION</scope>
</reference>
<evidence type="ECO:0000259" key="2">
    <source>
        <dbReference type="Pfam" id="PF16656"/>
    </source>
</evidence>
<organism evidence="3 4">
    <name type="scientific">Globodera rostochiensis</name>
    <name type="common">Golden nematode worm</name>
    <name type="synonym">Heterodera rostochiensis</name>
    <dbReference type="NCBI Taxonomy" id="31243"/>
    <lineage>
        <taxon>Eukaryota</taxon>
        <taxon>Metazoa</taxon>
        <taxon>Ecdysozoa</taxon>
        <taxon>Nematoda</taxon>
        <taxon>Chromadorea</taxon>
        <taxon>Rhabditida</taxon>
        <taxon>Tylenchina</taxon>
        <taxon>Tylenchomorpha</taxon>
        <taxon>Tylenchoidea</taxon>
        <taxon>Heteroderidae</taxon>
        <taxon>Heteroderinae</taxon>
        <taxon>Globodera</taxon>
    </lineage>
</organism>
<dbReference type="SUPFAM" id="SSF49363">
    <property type="entry name" value="Purple acid phosphatase, N-terminal domain"/>
    <property type="match status" value="1"/>
</dbReference>
<protein>
    <submittedName>
        <fullName evidence="4">Purple acid phosphatase N-terminal domain-containing protein</fullName>
    </submittedName>
</protein>
<dbReference type="Gene3D" id="2.60.40.380">
    <property type="entry name" value="Purple acid phosphatase-like, N-terminal"/>
    <property type="match status" value="1"/>
</dbReference>
<dbReference type="Pfam" id="PF16656">
    <property type="entry name" value="Pur_ac_phosph_N"/>
    <property type="match status" value="1"/>
</dbReference>
<dbReference type="WBParaSite" id="Gr19_v10_g4141.t1">
    <property type="protein sequence ID" value="Gr19_v10_g4141.t1"/>
    <property type="gene ID" value="Gr19_v10_g4141"/>
</dbReference>
<evidence type="ECO:0000313" key="4">
    <source>
        <dbReference type="WBParaSite" id="Gr19_v10_g4141.t1"/>
    </source>
</evidence>
<evidence type="ECO:0000256" key="1">
    <source>
        <dbReference type="SAM" id="SignalP"/>
    </source>
</evidence>
<feature type="domain" description="Purple acid phosphatase N-terminal" evidence="2">
    <location>
        <begin position="55"/>
        <end position="136"/>
    </location>
</feature>
<sequence>MLIYYISIRFSVLFFGVSLLFPHYAEFDETSKGRSNEKTESKCSFKLGKHSRETPQQVHLSLTNNMDEMNISWLTFENVRTFVEFRQEDLKKSKKTKFAEMVKHEFRDFLEDASNCNSIRYFHTVTLTQLNDDTTYGR</sequence>
<dbReference type="InterPro" id="IPR008963">
    <property type="entry name" value="Purple_acid_Pase-like_N"/>
</dbReference>
<evidence type="ECO:0000313" key="3">
    <source>
        <dbReference type="Proteomes" id="UP000887572"/>
    </source>
</evidence>